<accession>A0ACD5VH14</accession>
<organism evidence="1 2">
    <name type="scientific">Avena sativa</name>
    <name type="common">Oat</name>
    <dbReference type="NCBI Taxonomy" id="4498"/>
    <lineage>
        <taxon>Eukaryota</taxon>
        <taxon>Viridiplantae</taxon>
        <taxon>Streptophyta</taxon>
        <taxon>Embryophyta</taxon>
        <taxon>Tracheophyta</taxon>
        <taxon>Spermatophyta</taxon>
        <taxon>Magnoliopsida</taxon>
        <taxon>Liliopsida</taxon>
        <taxon>Poales</taxon>
        <taxon>Poaceae</taxon>
        <taxon>BOP clade</taxon>
        <taxon>Pooideae</taxon>
        <taxon>Poodae</taxon>
        <taxon>Poeae</taxon>
        <taxon>Poeae Chloroplast Group 1 (Aveneae type)</taxon>
        <taxon>Aveninae</taxon>
        <taxon>Avena</taxon>
    </lineage>
</organism>
<name>A0ACD5VH14_AVESA</name>
<evidence type="ECO:0000313" key="1">
    <source>
        <dbReference type="EnsemblPlants" id="AVESA.00010b.r2.3AG0435670.1.CDS"/>
    </source>
</evidence>
<reference evidence="1" key="1">
    <citation type="submission" date="2021-05" db="EMBL/GenBank/DDBJ databases">
        <authorList>
            <person name="Scholz U."/>
            <person name="Mascher M."/>
            <person name="Fiebig A."/>
        </authorList>
    </citation>
    <scope>NUCLEOTIDE SEQUENCE [LARGE SCALE GENOMIC DNA]</scope>
</reference>
<reference evidence="1" key="2">
    <citation type="submission" date="2025-09" db="UniProtKB">
        <authorList>
            <consortium name="EnsemblPlants"/>
        </authorList>
    </citation>
    <scope>IDENTIFICATION</scope>
</reference>
<dbReference type="EnsemblPlants" id="AVESA.00010b.r2.3AG0435670.1">
    <property type="protein sequence ID" value="AVESA.00010b.r2.3AG0435670.1.CDS"/>
    <property type="gene ID" value="AVESA.00010b.r2.3AG0435670"/>
</dbReference>
<protein>
    <submittedName>
        <fullName evidence="1">Uncharacterized protein</fullName>
    </submittedName>
</protein>
<evidence type="ECO:0000313" key="2">
    <source>
        <dbReference type="Proteomes" id="UP001732700"/>
    </source>
</evidence>
<sequence>MNARLPGSPGMVLGSSLPSPSTLNAPSRDAQRYGVPRPTSLQGDEQQRIQYNHMLNGKNLQQPGVSVPGVLPAGVDRGARMLSGANGMGMMTGLARCAPVARPGFPRLGSPGMLNMASPGNMLSSNGQAMQNSASLNPGTVPGPGNTMLRPRDPMQMLRPGQNLEEHRQMTVQEFQMQVSQGNSQAVHFSGTPFSNTGTSSPVQSFPVQQSQPHQMHMFGNTQHSHIRGANQSSPQHQAYARLAKERYIQQSMMPQQQHPLSASGAVPTVKNGSQMQPQSAASAIPSSHSHHKKQNPAQNPQDSSVLPNQPANSISNKQKKQQAQQQSRQNQQQRNQGSQQAKLMKSLGRGNMMQQNSLVDATQPSGINATINNQVCDKIMVQQGAAYFAGNKGSIPSVSQPGNKVYAAHVLQSPIQSSDISGQGTIQGSPNQTLLAPHQAPIHSPPQLAAQQQQQQRHMNSSHNNIQRLMMQQNRHMNTDGRIELPVDQVQPNQVIPSTSIARSTDSGSPGVSSVQQRKQESSEDPCAVTSTSQLASLPQDTFIGNETLLSVSNQGMLQRQMPEGVPMHGHVTGAQRQQQQSRQQLQTPQQQRPAVQGSVNAHPSNSGPG</sequence>
<keyword evidence="2" id="KW-1185">Reference proteome</keyword>
<proteinExistence type="predicted"/>
<dbReference type="Proteomes" id="UP001732700">
    <property type="component" value="Chromosome 3A"/>
</dbReference>